<evidence type="ECO:0000313" key="2">
    <source>
        <dbReference type="EMBL" id="SUI42990.1"/>
    </source>
</evidence>
<gene>
    <name evidence="2" type="ORF">NCTC10211_01348</name>
</gene>
<organism evidence="2 3">
    <name type="scientific">Serratia marcescens</name>
    <dbReference type="NCBI Taxonomy" id="615"/>
    <lineage>
        <taxon>Bacteria</taxon>
        <taxon>Pseudomonadati</taxon>
        <taxon>Pseudomonadota</taxon>
        <taxon>Gammaproteobacteria</taxon>
        <taxon>Enterobacterales</taxon>
        <taxon>Yersiniaceae</taxon>
        <taxon>Serratia</taxon>
    </lineage>
</organism>
<evidence type="ECO:0000313" key="3">
    <source>
        <dbReference type="Proteomes" id="UP000254765"/>
    </source>
</evidence>
<reference evidence="2 3" key="1">
    <citation type="submission" date="2018-06" db="EMBL/GenBank/DDBJ databases">
        <authorList>
            <consortium name="Pathogen Informatics"/>
            <person name="Doyle S."/>
        </authorList>
    </citation>
    <scope>NUCLEOTIDE SEQUENCE [LARGE SCALE GENOMIC DNA]</scope>
    <source>
        <strain evidence="2 3">NCTC10211</strain>
    </source>
</reference>
<proteinExistence type="predicted"/>
<feature type="compositionally biased region" description="Basic and acidic residues" evidence="1">
    <location>
        <begin position="48"/>
        <end position="70"/>
    </location>
</feature>
<dbReference type="EMBL" id="UGYK01000002">
    <property type="protein sequence ID" value="SUI42990.1"/>
    <property type="molecule type" value="Genomic_DNA"/>
</dbReference>
<protein>
    <submittedName>
        <fullName evidence="2">Uncharacterized protein</fullName>
    </submittedName>
</protein>
<sequence>MVMMIAGHLEPIHQETVHQPEQQADADRQGERQREAAAVLDHPAGHHVLGDGGDRRERNIDAAGDQHHEQPAGQDAENGVAGGDIGQVAERQKLIGAGAQADRQQQHQQAEIKLVSPGQAGQ</sequence>
<dbReference type="AlphaFoldDB" id="A0A379YBV7"/>
<evidence type="ECO:0000256" key="1">
    <source>
        <dbReference type="SAM" id="MobiDB-lite"/>
    </source>
</evidence>
<feature type="region of interest" description="Disordered" evidence="1">
    <location>
        <begin position="1"/>
        <end position="122"/>
    </location>
</feature>
<feature type="compositionally biased region" description="Basic and acidic residues" evidence="1">
    <location>
        <begin position="25"/>
        <end position="35"/>
    </location>
</feature>
<accession>A0A379YBV7</accession>
<feature type="compositionally biased region" description="Low complexity" evidence="1">
    <location>
        <begin position="97"/>
        <end position="109"/>
    </location>
</feature>
<dbReference type="Proteomes" id="UP000254765">
    <property type="component" value="Unassembled WGS sequence"/>
</dbReference>
<name>A0A379YBV7_SERMA</name>